<evidence type="ECO:0000256" key="1">
    <source>
        <dbReference type="SAM" id="MobiDB-lite"/>
    </source>
</evidence>
<evidence type="ECO:0000313" key="4">
    <source>
        <dbReference type="EMBL" id="MFC5448652.1"/>
    </source>
</evidence>
<feature type="region of interest" description="Disordered" evidence="1">
    <location>
        <begin position="288"/>
        <end position="342"/>
    </location>
</feature>
<dbReference type="Gene3D" id="3.30.10.20">
    <property type="match status" value="1"/>
</dbReference>
<reference evidence="5" key="1">
    <citation type="journal article" date="2019" name="Int. J. Syst. Evol. Microbiol.">
        <title>The Global Catalogue of Microorganisms (GCM) 10K type strain sequencing project: providing services to taxonomists for standard genome sequencing and annotation.</title>
        <authorList>
            <consortium name="The Broad Institute Genomics Platform"/>
            <consortium name="The Broad Institute Genome Sequencing Center for Infectious Disease"/>
            <person name="Wu L."/>
            <person name="Ma J."/>
        </authorList>
    </citation>
    <scope>NUCLEOTIDE SEQUENCE [LARGE SCALE GENOMIC DNA]</scope>
    <source>
        <strain evidence="5">KACC 11904</strain>
    </source>
</reference>
<feature type="transmembrane region" description="Helical" evidence="2">
    <location>
        <begin position="265"/>
        <end position="283"/>
    </location>
</feature>
<feature type="domain" description="PASTA" evidence="3">
    <location>
        <begin position="347"/>
        <end position="412"/>
    </location>
</feature>
<name>A0ABW0K7J2_9BACL</name>
<keyword evidence="2" id="KW-1133">Transmembrane helix</keyword>
<keyword evidence="5" id="KW-1185">Reference proteome</keyword>
<dbReference type="PROSITE" id="PS51178">
    <property type="entry name" value="PASTA"/>
    <property type="match status" value="1"/>
</dbReference>
<feature type="compositionally biased region" description="Low complexity" evidence="1">
    <location>
        <begin position="316"/>
        <end position="342"/>
    </location>
</feature>
<dbReference type="SMART" id="SM00740">
    <property type="entry name" value="PASTA"/>
    <property type="match status" value="1"/>
</dbReference>
<evidence type="ECO:0000313" key="5">
    <source>
        <dbReference type="Proteomes" id="UP001596044"/>
    </source>
</evidence>
<gene>
    <name evidence="4" type="ORF">ACFPOG_10285</name>
</gene>
<evidence type="ECO:0000256" key="2">
    <source>
        <dbReference type="SAM" id="Phobius"/>
    </source>
</evidence>
<dbReference type="RefSeq" id="WP_270878313.1">
    <property type="nucleotide sequence ID" value="NZ_JAQFVF010000018.1"/>
</dbReference>
<keyword evidence="2" id="KW-0472">Membrane</keyword>
<proteinExistence type="predicted"/>
<organism evidence="4 5">
    <name type="scientific">Paenibacillus aestuarii</name>
    <dbReference type="NCBI Taxonomy" id="516965"/>
    <lineage>
        <taxon>Bacteria</taxon>
        <taxon>Bacillati</taxon>
        <taxon>Bacillota</taxon>
        <taxon>Bacilli</taxon>
        <taxon>Bacillales</taxon>
        <taxon>Paenibacillaceae</taxon>
        <taxon>Paenibacillus</taxon>
    </lineage>
</organism>
<keyword evidence="2" id="KW-0812">Transmembrane</keyword>
<dbReference type="InterPro" id="IPR005543">
    <property type="entry name" value="PASTA_dom"/>
</dbReference>
<accession>A0ABW0K7J2</accession>
<dbReference type="CDD" id="cd06577">
    <property type="entry name" value="PASTA_pknB"/>
    <property type="match status" value="1"/>
</dbReference>
<evidence type="ECO:0000259" key="3">
    <source>
        <dbReference type="PROSITE" id="PS51178"/>
    </source>
</evidence>
<dbReference type="EMBL" id="JBHSMJ010000009">
    <property type="protein sequence ID" value="MFC5448652.1"/>
    <property type="molecule type" value="Genomic_DNA"/>
</dbReference>
<protein>
    <submittedName>
        <fullName evidence="4">PASTA domain-containing protein</fullName>
    </submittedName>
</protein>
<dbReference type="Proteomes" id="UP001596044">
    <property type="component" value="Unassembled WGS sequence"/>
</dbReference>
<sequence length="414" mass="45313">MAIIKNRYTYDQAAMKPMWNGQWGRAIDQTFQREVVLYTFHEAEAVVHQEALRWLSKASQMSSDHFMHILDAGSQDGMLFAVLQAITGGPLIDQLAAQEISGRNALACVYELTKAIRESRVLRLPECAVDVENLWMEDNGRLRVINYWSEGKIGRRGVPGLALLLYQLSAKTDIPTSSTDAYAFEIKRMFADMPDETRDRTVAWACRGYEGKSSLAEFQQEMEVLLGIRAASGTAPQQRKLTAYHAPVVTGPSGLKSFQLRKNHLLIAASCLSIIVLMVWLSTRANPSQMSTARPQPTPSPVHTAAQPSNDPPKPTASAPASATPDPTTAPTAAPTEAMAAPADEVQPKAGVVPDLVAHTKEEAVKMAMASGLRYQFFLESNEAANGMVFKQDLTPGTAVNHGDRITFWVSKGK</sequence>
<dbReference type="Pfam" id="PF03793">
    <property type="entry name" value="PASTA"/>
    <property type="match status" value="1"/>
</dbReference>
<comment type="caution">
    <text evidence="4">The sequence shown here is derived from an EMBL/GenBank/DDBJ whole genome shotgun (WGS) entry which is preliminary data.</text>
</comment>